<organism evidence="1 2">
    <name type="scientific">Geobacillus stearothermophilus</name>
    <name type="common">Bacillus stearothermophilus</name>
    <dbReference type="NCBI Taxonomy" id="1422"/>
    <lineage>
        <taxon>Bacteria</taxon>
        <taxon>Bacillati</taxon>
        <taxon>Bacillota</taxon>
        <taxon>Bacilli</taxon>
        <taxon>Bacillales</taxon>
        <taxon>Anoxybacillaceae</taxon>
        <taxon>Geobacillus</taxon>
    </lineage>
</organism>
<comment type="caution">
    <text evidence="1">The sequence shown here is derived from an EMBL/GenBank/DDBJ whole genome shotgun (WGS) entry which is preliminary data.</text>
</comment>
<dbReference type="GO" id="GO:0016740">
    <property type="term" value="F:transferase activity"/>
    <property type="evidence" value="ECO:0007669"/>
    <property type="project" value="UniProtKB-KW"/>
</dbReference>
<evidence type="ECO:0000313" key="2">
    <source>
        <dbReference type="Proteomes" id="UP000773850"/>
    </source>
</evidence>
<proteinExistence type="predicted"/>
<keyword evidence="2" id="KW-1185">Reference proteome</keyword>
<dbReference type="Proteomes" id="UP000773850">
    <property type="component" value="Unassembled WGS sequence"/>
</dbReference>
<gene>
    <name evidence="1" type="ORF">GS8_2455</name>
</gene>
<name>A0ABQ7HDL8_GEOSE</name>
<protein>
    <submittedName>
        <fullName evidence="1">Glycosyl transferase group 2 family protein</fullName>
    </submittedName>
</protein>
<reference evidence="1 2" key="1">
    <citation type="submission" date="2016-03" db="EMBL/GenBank/DDBJ databases">
        <title>Spore heat resistance.</title>
        <authorList>
            <person name="Boekhorst J."/>
            <person name="Berendsen E.M."/>
            <person name="Wells-Bennik M.H."/>
            <person name="Kuipers O.P."/>
        </authorList>
    </citation>
    <scope>NUCLEOTIDE SEQUENCE [LARGE SCALE GENOMIC DNA]</scope>
    <source>
        <strain evidence="1 2">GS8</strain>
    </source>
</reference>
<dbReference type="EMBL" id="LUCS01000028">
    <property type="protein sequence ID" value="KAF6510298.1"/>
    <property type="molecule type" value="Genomic_DNA"/>
</dbReference>
<keyword evidence="1" id="KW-0808">Transferase</keyword>
<sequence>MGEYELAYQHNEKAKQYVPHHPAVLHNECLLQSILAAESTFHQTDESR</sequence>
<accession>A0ABQ7HDL8</accession>
<evidence type="ECO:0000313" key="1">
    <source>
        <dbReference type="EMBL" id="KAF6510298.1"/>
    </source>
</evidence>